<accession>A0A5B9QZ99</accession>
<name>A0A5B9QZ99_9BACT</name>
<sequence length="979" mass="107365" precursor="true">MHLTIKKTSLLFSGVTLLLTNLAFAAELFVAPAGNDSDQGTQAAPLATLEGARQAIVSRKLAGREPVTVHVADGVYYLPETLVLTSADSGSSECPIVYRAQNEGGAVLSGGSQLNLSWSAWRDGIFQAQTPPGLQIDQLFIDGQNQRMARYPNYDASKKAEPYQGFAADAFSKQRAANWADPAGGYIHAMHRAGWGGYHYLITGKDADGDVTYEGGWQNNRKMGMHKDHRMVENIFEELDAPGEWFHNAKTSTLYYKPNPGTDLSKVKVEVVRLRHLIEFQGAEKAPVRFITLQGFAVRHAARTFMDCKEQLLRSDWAIYRGGAFMLTGTEDVSILDCEFDQVGGNAVFVNNYNRRVLVKGCHIHDTGASGVCFVGDPDAVRDPLFEYGQKNDLATIDRTPGPKTNNYPAQSAVEDCLIHGIGRVERQPAGVQIEMASEITVRDCSVYDTARAGVNIGDGAWGGHLIERCDVFDTVLETHDHGSFNSWGRDRYWRSDHLTASQKAVDADPNLPFLDAMKTTVIRDSRWRCDHGWDIDLDDGSSNYDIYNNLMLNKGLKLREGFRRHAWNNVMPIGTLHPHVWFQRSRDQVHSNIMAERYHTARMNEPYTEGTLVDRNLFDSQDRGILEHSAKLGWDENSVLAEPMYVDPAKGDFRVKEGSPALKLGFKNFSMDQFGVKKPALKAIAKTPEIPSLEASATPGTRRSGPPVGASPLKMVWLGATLKDLKGEEFSAFGVSKEAGGMALVDVPSASAAEKAGLQVGDLIQGIGRAPVSNVEQLFRVVARNNSDSVKLKVVRNQKPMEISAVPESTVVIETADRPDRFRELPVPAALGQQVVANRNTNNDPLSTLTDGKLARGFGPVFSNRVFNGAYKLDLGSVKPVTAVTSWSFNQGGTRAAQKLTIYGSDAEQDPGWDMSKFTPLGTIHTGPNDSPFLAASLRAVNETTLGNFRWIVWRVSPVSDLGGGENTAFQELAVSGQ</sequence>
<evidence type="ECO:0000259" key="2">
    <source>
        <dbReference type="PROSITE" id="PS50106"/>
    </source>
</evidence>
<dbReference type="InterPro" id="IPR006626">
    <property type="entry name" value="PbH1"/>
</dbReference>
<evidence type="ECO:0000313" key="4">
    <source>
        <dbReference type="Proteomes" id="UP000325286"/>
    </source>
</evidence>
<dbReference type="KEGG" id="rul:UC8_12960"/>
<feature type="chain" id="PRO_5022664945" evidence="1">
    <location>
        <begin position="26"/>
        <end position="979"/>
    </location>
</feature>
<dbReference type="PANTHER" id="PTHR36453:SF1">
    <property type="entry name" value="RIGHT HANDED BETA HELIX DOMAIN-CONTAINING PROTEIN"/>
    <property type="match status" value="1"/>
</dbReference>
<keyword evidence="1" id="KW-0732">Signal</keyword>
<dbReference type="InterPro" id="IPR012334">
    <property type="entry name" value="Pectin_lyas_fold"/>
</dbReference>
<dbReference type="SMART" id="SM00710">
    <property type="entry name" value="PbH1"/>
    <property type="match status" value="4"/>
</dbReference>
<dbReference type="Proteomes" id="UP000325286">
    <property type="component" value="Chromosome"/>
</dbReference>
<dbReference type="Gene3D" id="2.30.42.10">
    <property type="match status" value="1"/>
</dbReference>
<feature type="signal peptide" evidence="1">
    <location>
        <begin position="1"/>
        <end position="25"/>
    </location>
</feature>
<protein>
    <submittedName>
        <fullName evidence="3">Zinc metallopeptidase RseP</fullName>
    </submittedName>
</protein>
<dbReference type="EMBL" id="CP042914">
    <property type="protein sequence ID" value="QEG39331.1"/>
    <property type="molecule type" value="Genomic_DNA"/>
</dbReference>
<dbReference type="Gene3D" id="2.160.20.10">
    <property type="entry name" value="Single-stranded right-handed beta-helix, Pectin lyase-like"/>
    <property type="match status" value="2"/>
</dbReference>
<reference evidence="3 4" key="1">
    <citation type="submission" date="2019-08" db="EMBL/GenBank/DDBJ databases">
        <title>Deep-cultivation of Planctomycetes and their phenomic and genomic characterization uncovers novel biology.</title>
        <authorList>
            <person name="Wiegand S."/>
            <person name="Jogler M."/>
            <person name="Boedeker C."/>
            <person name="Pinto D."/>
            <person name="Vollmers J."/>
            <person name="Rivas-Marin E."/>
            <person name="Kohn T."/>
            <person name="Peeters S.H."/>
            <person name="Heuer A."/>
            <person name="Rast P."/>
            <person name="Oberbeckmann S."/>
            <person name="Bunk B."/>
            <person name="Jeske O."/>
            <person name="Meyerdierks A."/>
            <person name="Storesund J.E."/>
            <person name="Kallscheuer N."/>
            <person name="Luecker S."/>
            <person name="Lage O.M."/>
            <person name="Pohl T."/>
            <person name="Merkel B.J."/>
            <person name="Hornburger P."/>
            <person name="Mueller R.-W."/>
            <person name="Bruemmer F."/>
            <person name="Labrenz M."/>
            <person name="Spormann A.M."/>
            <person name="Op den Camp H."/>
            <person name="Overmann J."/>
            <person name="Amann R."/>
            <person name="Jetten M.S.M."/>
            <person name="Mascher T."/>
            <person name="Medema M.H."/>
            <person name="Devos D.P."/>
            <person name="Kaster A.-K."/>
            <person name="Ovreas L."/>
            <person name="Rohde M."/>
            <person name="Galperin M.Y."/>
            <person name="Jogler C."/>
        </authorList>
    </citation>
    <scope>NUCLEOTIDE SEQUENCE [LARGE SCALE GENOMIC DNA]</scope>
    <source>
        <strain evidence="3 4">UC8</strain>
    </source>
</reference>
<dbReference type="SMART" id="SM00228">
    <property type="entry name" value="PDZ"/>
    <property type="match status" value="1"/>
</dbReference>
<evidence type="ECO:0000256" key="1">
    <source>
        <dbReference type="SAM" id="SignalP"/>
    </source>
</evidence>
<dbReference type="InterPro" id="IPR011050">
    <property type="entry name" value="Pectin_lyase_fold/virulence"/>
</dbReference>
<dbReference type="SUPFAM" id="SSF50156">
    <property type="entry name" value="PDZ domain-like"/>
    <property type="match status" value="1"/>
</dbReference>
<proteinExistence type="predicted"/>
<dbReference type="InterPro" id="IPR001478">
    <property type="entry name" value="PDZ"/>
</dbReference>
<feature type="domain" description="PDZ" evidence="2">
    <location>
        <begin position="722"/>
        <end position="799"/>
    </location>
</feature>
<dbReference type="InterPro" id="IPR036034">
    <property type="entry name" value="PDZ_sf"/>
</dbReference>
<gene>
    <name evidence="3" type="ORF">UC8_12960</name>
</gene>
<dbReference type="PROSITE" id="PS50106">
    <property type="entry name" value="PDZ"/>
    <property type="match status" value="1"/>
</dbReference>
<organism evidence="3 4">
    <name type="scientific">Roseimaritima ulvae</name>
    <dbReference type="NCBI Taxonomy" id="980254"/>
    <lineage>
        <taxon>Bacteria</taxon>
        <taxon>Pseudomonadati</taxon>
        <taxon>Planctomycetota</taxon>
        <taxon>Planctomycetia</taxon>
        <taxon>Pirellulales</taxon>
        <taxon>Pirellulaceae</taxon>
        <taxon>Roseimaritima</taxon>
    </lineage>
</organism>
<dbReference type="InterPro" id="IPR041489">
    <property type="entry name" value="PDZ_6"/>
</dbReference>
<dbReference type="Pfam" id="PF17820">
    <property type="entry name" value="PDZ_6"/>
    <property type="match status" value="1"/>
</dbReference>
<dbReference type="PANTHER" id="PTHR36453">
    <property type="entry name" value="SECRETED PROTEIN-RELATED"/>
    <property type="match status" value="1"/>
</dbReference>
<dbReference type="OrthoDB" id="9760240at2"/>
<dbReference type="SUPFAM" id="SSF51126">
    <property type="entry name" value="Pectin lyase-like"/>
    <property type="match status" value="1"/>
</dbReference>
<evidence type="ECO:0000313" key="3">
    <source>
        <dbReference type="EMBL" id="QEG39331.1"/>
    </source>
</evidence>
<dbReference type="AlphaFoldDB" id="A0A5B9QZ99"/>
<keyword evidence="4" id="KW-1185">Reference proteome</keyword>